<keyword evidence="4" id="KW-1185">Reference proteome</keyword>
<feature type="compositionally biased region" description="Polar residues" evidence="1">
    <location>
        <begin position="58"/>
        <end position="70"/>
    </location>
</feature>
<dbReference type="VEuPathDB" id="FungiDB:PTTG_26953"/>
<feature type="region of interest" description="Disordered" evidence="1">
    <location>
        <begin position="1"/>
        <end position="79"/>
    </location>
</feature>
<dbReference type="STRING" id="630390.A0A180GNW2"/>
<accession>A0A180GNW2</accession>
<feature type="compositionally biased region" description="Low complexity" evidence="1">
    <location>
        <begin position="14"/>
        <end position="25"/>
    </location>
</feature>
<organism evidence="2">
    <name type="scientific">Puccinia triticina (isolate 1-1 / race 1 (BBBD))</name>
    <name type="common">Brown leaf rust fungus</name>
    <dbReference type="NCBI Taxonomy" id="630390"/>
    <lineage>
        <taxon>Eukaryota</taxon>
        <taxon>Fungi</taxon>
        <taxon>Dikarya</taxon>
        <taxon>Basidiomycota</taxon>
        <taxon>Pucciniomycotina</taxon>
        <taxon>Pucciniomycetes</taxon>
        <taxon>Pucciniales</taxon>
        <taxon>Pucciniaceae</taxon>
        <taxon>Puccinia</taxon>
    </lineage>
</organism>
<reference evidence="2" key="1">
    <citation type="submission" date="2009-11" db="EMBL/GenBank/DDBJ databases">
        <authorList>
            <consortium name="The Broad Institute Genome Sequencing Platform"/>
            <person name="Ward D."/>
            <person name="Feldgarden M."/>
            <person name="Earl A."/>
            <person name="Young S.K."/>
            <person name="Zeng Q."/>
            <person name="Koehrsen M."/>
            <person name="Alvarado L."/>
            <person name="Berlin A."/>
            <person name="Bochicchio J."/>
            <person name="Borenstein D."/>
            <person name="Chapman S.B."/>
            <person name="Chen Z."/>
            <person name="Engels R."/>
            <person name="Freedman E."/>
            <person name="Gellesch M."/>
            <person name="Goldberg J."/>
            <person name="Griggs A."/>
            <person name="Gujja S."/>
            <person name="Heilman E."/>
            <person name="Heiman D."/>
            <person name="Hepburn T."/>
            <person name="Howarth C."/>
            <person name="Jen D."/>
            <person name="Larson L."/>
            <person name="Lewis B."/>
            <person name="Mehta T."/>
            <person name="Park D."/>
            <person name="Pearson M."/>
            <person name="Roberts A."/>
            <person name="Saif S."/>
            <person name="Shea T."/>
            <person name="Shenoy N."/>
            <person name="Sisk P."/>
            <person name="Stolte C."/>
            <person name="Sykes S."/>
            <person name="Thomson T."/>
            <person name="Walk T."/>
            <person name="White J."/>
            <person name="Yandava C."/>
            <person name="Izard J."/>
            <person name="Baranova O.V."/>
            <person name="Blanton J.M."/>
            <person name="Tanner A.C."/>
            <person name="Dewhirst F.E."/>
            <person name="Haas B."/>
            <person name="Nusbaum C."/>
            <person name="Birren B."/>
        </authorList>
    </citation>
    <scope>NUCLEOTIDE SEQUENCE [LARGE SCALE GENOMIC DNA]</scope>
    <source>
        <strain evidence="2">1-1 BBBD Race 1</strain>
    </source>
</reference>
<dbReference type="SUPFAM" id="SSF53098">
    <property type="entry name" value="Ribonuclease H-like"/>
    <property type="match status" value="1"/>
</dbReference>
<name>A0A180GNW2_PUCT1</name>
<proteinExistence type="predicted"/>
<feature type="compositionally biased region" description="Acidic residues" evidence="1">
    <location>
        <begin position="375"/>
        <end position="386"/>
    </location>
</feature>
<gene>
    <name evidence="2" type="ORF">PTTG_26953</name>
</gene>
<feature type="compositionally biased region" description="Basic and acidic residues" evidence="1">
    <location>
        <begin position="34"/>
        <end position="56"/>
    </location>
</feature>
<dbReference type="GO" id="GO:0005634">
    <property type="term" value="C:nucleus"/>
    <property type="evidence" value="ECO:0007669"/>
    <property type="project" value="TreeGrafter"/>
</dbReference>
<evidence type="ECO:0000313" key="3">
    <source>
        <dbReference type="EnsemblFungi" id="PTTG_26953-t43_1-p1"/>
    </source>
</evidence>
<dbReference type="OrthoDB" id="2505635at2759"/>
<reference evidence="3" key="4">
    <citation type="submission" date="2025-05" db="UniProtKB">
        <authorList>
            <consortium name="EnsemblFungi"/>
        </authorList>
    </citation>
    <scope>IDENTIFICATION</scope>
    <source>
        <strain evidence="3">isolate 1-1 / race 1 (BBBD)</strain>
    </source>
</reference>
<dbReference type="GO" id="GO:0006357">
    <property type="term" value="P:regulation of transcription by RNA polymerase II"/>
    <property type="evidence" value="ECO:0007669"/>
    <property type="project" value="TreeGrafter"/>
</dbReference>
<feature type="compositionally biased region" description="Polar residues" evidence="1">
    <location>
        <begin position="361"/>
        <end position="374"/>
    </location>
</feature>
<dbReference type="InterPro" id="IPR012337">
    <property type="entry name" value="RNaseH-like_sf"/>
</dbReference>
<protein>
    <recommendedName>
        <fullName evidence="5">DUF659 domain-containing protein</fullName>
    </recommendedName>
</protein>
<evidence type="ECO:0000313" key="4">
    <source>
        <dbReference type="Proteomes" id="UP000005240"/>
    </source>
</evidence>
<dbReference type="EnsemblFungi" id="PTTG_26953-t43_1">
    <property type="protein sequence ID" value="PTTG_26953-t43_1-p1"/>
    <property type="gene ID" value="PTTG_26953"/>
</dbReference>
<dbReference type="PANTHER" id="PTHR46169">
    <property type="entry name" value="DNA REPLICATION-RELATED ELEMENT FACTOR, ISOFORM A"/>
    <property type="match status" value="1"/>
</dbReference>
<dbReference type="PANTHER" id="PTHR46169:SF15">
    <property type="entry name" value="INNER CENTROMERE PROTEIN A-LIKE ISOFORM X1-RELATED"/>
    <property type="match status" value="1"/>
</dbReference>
<evidence type="ECO:0008006" key="5">
    <source>
        <dbReference type="Google" id="ProtNLM"/>
    </source>
</evidence>
<dbReference type="EMBL" id="ADAS02000039">
    <property type="protein sequence ID" value="OAV94410.1"/>
    <property type="molecule type" value="Genomic_DNA"/>
</dbReference>
<evidence type="ECO:0000256" key="1">
    <source>
        <dbReference type="SAM" id="MobiDB-lite"/>
    </source>
</evidence>
<feature type="region of interest" description="Disordered" evidence="1">
    <location>
        <begin position="361"/>
        <end position="424"/>
    </location>
</feature>
<dbReference type="AlphaFoldDB" id="A0A180GNW2"/>
<dbReference type="Proteomes" id="UP000005240">
    <property type="component" value="Unassembled WGS sequence"/>
</dbReference>
<sequence>MAPPTRKRRRPIRSESSPSSSRSESWAPLATQESKSKSDERNDDNERGQSTSREDLITPSSTQPLSGINRQESDDEELRRAKRVAANALSSCYKSYLVPELSDQLDKNNRRMIAYPCTLCGTKINRPTSDLSCSNLIKHAANCLRKHNEQKSNSNLARFGIKGTGDIDPKEVPQLCAVWCAEAARPFSALVDASHQAILHPTVVKNLPTRQVVSNDIHRLYLAIQRDYKSVLEAHKGALYLGVDSWQSPNAFDILGIVIYRLAGEESGDPKLEAMPLDFVRLSQRHTGEYLAETVRLVVEKFGIQYKICGIVSNNASNNLTMVRELKKQKWVRFKGEPQWVRCFAHVLNLIVQGILRPFGNSKQNPSGKNQTEPTLDDSESDDDDNEGRIILQQDIPPCSKSERDDESEIQSCDEKYTEDSEQLSLEDIENASEEEECDCYTTQCCKVTLAKFCAIAKKLNYSPNSKAEFIEICRKKACETPHTVERDVQTRWNSTLIQVKSILRCQDAIIEWQRHKRHGIDWKFHLDKSDFDLAHDLAEILNLFYEITHQILISGSARLSNIVMYIDQITDHLSTAITGSHYPPAMKNACQIGLKITNKYYSLTDSSPLYRIAILLHPSFRDEYFKLL</sequence>
<feature type="compositionally biased region" description="Basic residues" evidence="1">
    <location>
        <begin position="1"/>
        <end position="11"/>
    </location>
</feature>
<reference evidence="3 4" key="3">
    <citation type="journal article" date="2017" name="G3 (Bethesda)">
        <title>Comparative analysis highlights variable genome content of wheat rusts and divergence of the mating loci.</title>
        <authorList>
            <person name="Cuomo C.A."/>
            <person name="Bakkeren G."/>
            <person name="Khalil H.B."/>
            <person name="Panwar V."/>
            <person name="Joly D."/>
            <person name="Linning R."/>
            <person name="Sakthikumar S."/>
            <person name="Song X."/>
            <person name="Adiconis X."/>
            <person name="Fan L."/>
            <person name="Goldberg J.M."/>
            <person name="Levin J.Z."/>
            <person name="Young S."/>
            <person name="Zeng Q."/>
            <person name="Anikster Y."/>
            <person name="Bruce M."/>
            <person name="Wang M."/>
            <person name="Yin C."/>
            <person name="McCallum B."/>
            <person name="Szabo L.J."/>
            <person name="Hulbert S."/>
            <person name="Chen X."/>
            <person name="Fellers J.P."/>
        </authorList>
    </citation>
    <scope>NUCLEOTIDE SEQUENCE</scope>
    <source>
        <strain evidence="3">isolate 1-1 / race 1 (BBBD)</strain>
        <strain evidence="4">Isolate 1-1 / race 1 (BBBD)</strain>
    </source>
</reference>
<reference evidence="2" key="2">
    <citation type="submission" date="2016-05" db="EMBL/GenBank/DDBJ databases">
        <title>Comparative analysis highlights variable genome content of wheat rusts and divergence of the mating loci.</title>
        <authorList>
            <person name="Cuomo C.A."/>
            <person name="Bakkeren G."/>
            <person name="Szabo L."/>
            <person name="Khalil H."/>
            <person name="Joly D."/>
            <person name="Goldberg J."/>
            <person name="Young S."/>
            <person name="Zeng Q."/>
            <person name="Fellers J."/>
        </authorList>
    </citation>
    <scope>NUCLEOTIDE SEQUENCE [LARGE SCALE GENOMIC DNA]</scope>
    <source>
        <strain evidence="2">1-1 BBBD Race 1</strain>
    </source>
</reference>
<evidence type="ECO:0000313" key="2">
    <source>
        <dbReference type="EMBL" id="OAV94410.1"/>
    </source>
</evidence>
<dbReference type="InterPro" id="IPR052717">
    <property type="entry name" value="Vacuolar_transposase_reg"/>
</dbReference>